<proteinExistence type="predicted"/>
<sequence>MPTFLEYIEKGLNLLEDRILHLGTGYTHHWYISAGRALLRLTLSPEQVVMESVQAVERVSTQYYRVMASQVDMELAKEKIIILPDQRSLFDRDMEAFFGDPEVWVFDSLYPMESM</sequence>
<name>A0AAD6HEK4_9EURO</name>
<dbReference type="EMBL" id="JAQJAN010000017">
    <property type="protein sequence ID" value="KAJ5710066.1"/>
    <property type="molecule type" value="Genomic_DNA"/>
</dbReference>
<accession>A0AAD6HEK4</accession>
<dbReference type="Proteomes" id="UP001215712">
    <property type="component" value="Unassembled WGS sequence"/>
</dbReference>
<comment type="caution">
    <text evidence="1">The sequence shown here is derived from an EMBL/GenBank/DDBJ whole genome shotgun (WGS) entry which is preliminary data.</text>
</comment>
<protein>
    <submittedName>
        <fullName evidence="1">Uncharacterized protein</fullName>
    </submittedName>
</protein>
<keyword evidence="2" id="KW-1185">Reference proteome</keyword>
<gene>
    <name evidence="1" type="ORF">N7493_009658</name>
</gene>
<organism evidence="1 2">
    <name type="scientific">Penicillium malachiteum</name>
    <dbReference type="NCBI Taxonomy" id="1324776"/>
    <lineage>
        <taxon>Eukaryota</taxon>
        <taxon>Fungi</taxon>
        <taxon>Dikarya</taxon>
        <taxon>Ascomycota</taxon>
        <taxon>Pezizomycotina</taxon>
        <taxon>Eurotiomycetes</taxon>
        <taxon>Eurotiomycetidae</taxon>
        <taxon>Eurotiales</taxon>
        <taxon>Aspergillaceae</taxon>
        <taxon>Penicillium</taxon>
    </lineage>
</organism>
<reference evidence="1" key="2">
    <citation type="submission" date="2023-01" db="EMBL/GenBank/DDBJ databases">
        <authorList>
            <person name="Petersen C."/>
        </authorList>
    </citation>
    <scope>NUCLEOTIDE SEQUENCE</scope>
    <source>
        <strain evidence="1">IBT 17514</strain>
    </source>
</reference>
<evidence type="ECO:0000313" key="1">
    <source>
        <dbReference type="EMBL" id="KAJ5710066.1"/>
    </source>
</evidence>
<reference evidence="1" key="1">
    <citation type="journal article" date="2023" name="IMA Fungus">
        <title>Comparative genomic study of the Penicillium genus elucidates a diverse pangenome and 15 lateral gene transfer events.</title>
        <authorList>
            <person name="Petersen C."/>
            <person name="Sorensen T."/>
            <person name="Nielsen M.R."/>
            <person name="Sondergaard T.E."/>
            <person name="Sorensen J.L."/>
            <person name="Fitzpatrick D.A."/>
            <person name="Frisvad J.C."/>
            <person name="Nielsen K.L."/>
        </authorList>
    </citation>
    <scope>NUCLEOTIDE SEQUENCE</scope>
    <source>
        <strain evidence="1">IBT 17514</strain>
    </source>
</reference>
<dbReference type="AlphaFoldDB" id="A0AAD6HEK4"/>
<evidence type="ECO:0000313" key="2">
    <source>
        <dbReference type="Proteomes" id="UP001215712"/>
    </source>
</evidence>